<dbReference type="Proteomes" id="UP000078148">
    <property type="component" value="Chromosome"/>
</dbReference>
<keyword evidence="10" id="KW-0067">ATP-binding</keyword>
<dbReference type="Gene3D" id="6.10.340.10">
    <property type="match status" value="1"/>
</dbReference>
<feature type="transmembrane region" description="Helical" evidence="16">
    <location>
        <begin position="12"/>
        <end position="32"/>
    </location>
</feature>
<evidence type="ECO:0000259" key="18">
    <source>
        <dbReference type="PROSITE" id="PS50110"/>
    </source>
</evidence>
<dbReference type="PROSITE" id="PS50110">
    <property type="entry name" value="RESPONSE_REGULATORY"/>
    <property type="match status" value="1"/>
</dbReference>
<dbReference type="PROSITE" id="PS50109">
    <property type="entry name" value="HIS_KIN"/>
    <property type="match status" value="1"/>
</dbReference>
<keyword evidence="9" id="KW-0418">Kinase</keyword>
<dbReference type="Pfam" id="PF00072">
    <property type="entry name" value="Response_reg"/>
    <property type="match status" value="1"/>
</dbReference>
<dbReference type="PANTHER" id="PTHR45339:SF1">
    <property type="entry name" value="HYBRID SIGNAL TRANSDUCTION HISTIDINE KINASE J"/>
    <property type="match status" value="1"/>
</dbReference>
<evidence type="ECO:0000256" key="16">
    <source>
        <dbReference type="SAM" id="Phobius"/>
    </source>
</evidence>
<dbReference type="InterPro" id="IPR003594">
    <property type="entry name" value="HATPase_dom"/>
</dbReference>
<dbReference type="InterPro" id="IPR036890">
    <property type="entry name" value="HATPase_C_sf"/>
</dbReference>
<dbReference type="KEGG" id="pbv:AR543_04605"/>
<keyword evidence="6 14" id="KW-0597">Phosphoprotein</keyword>
<evidence type="ECO:0000256" key="2">
    <source>
        <dbReference type="ARBA" id="ARBA00004651"/>
    </source>
</evidence>
<dbReference type="InterPro" id="IPR003018">
    <property type="entry name" value="GAF"/>
</dbReference>
<dbReference type="PANTHER" id="PTHR45339">
    <property type="entry name" value="HYBRID SIGNAL TRANSDUCTION HISTIDINE KINASE J"/>
    <property type="match status" value="1"/>
</dbReference>
<dbReference type="GO" id="GO:0005886">
    <property type="term" value="C:plasma membrane"/>
    <property type="evidence" value="ECO:0007669"/>
    <property type="project" value="UniProtKB-SubCell"/>
</dbReference>
<evidence type="ECO:0000256" key="13">
    <source>
        <dbReference type="ARBA" id="ARBA00074306"/>
    </source>
</evidence>
<dbReference type="Pfam" id="PF02518">
    <property type="entry name" value="HATPase_c"/>
    <property type="match status" value="1"/>
</dbReference>
<dbReference type="CDD" id="cd00082">
    <property type="entry name" value="HisKA"/>
    <property type="match status" value="1"/>
</dbReference>
<dbReference type="CDD" id="cd06225">
    <property type="entry name" value="HAMP"/>
    <property type="match status" value="1"/>
</dbReference>
<dbReference type="AlphaFoldDB" id="A0A172ZCJ4"/>
<feature type="domain" description="HAMP" evidence="19">
    <location>
        <begin position="61"/>
        <end position="115"/>
    </location>
</feature>
<dbReference type="Gene3D" id="3.40.50.2300">
    <property type="match status" value="1"/>
</dbReference>
<dbReference type="CDD" id="cd17546">
    <property type="entry name" value="REC_hyHK_CKI1_RcsC-like"/>
    <property type="match status" value="1"/>
</dbReference>
<keyword evidence="15" id="KW-0175">Coiled coil</keyword>
<dbReference type="OrthoDB" id="9790669at2"/>
<dbReference type="SMART" id="SM00448">
    <property type="entry name" value="REC"/>
    <property type="match status" value="1"/>
</dbReference>
<dbReference type="CDD" id="cd16922">
    <property type="entry name" value="HATPase_EvgS-ArcB-TorS-like"/>
    <property type="match status" value="1"/>
</dbReference>
<evidence type="ECO:0000256" key="9">
    <source>
        <dbReference type="ARBA" id="ARBA00022777"/>
    </source>
</evidence>
<dbReference type="Pfam" id="PF13185">
    <property type="entry name" value="GAF_2"/>
    <property type="match status" value="1"/>
</dbReference>
<dbReference type="Gene3D" id="1.10.287.130">
    <property type="match status" value="1"/>
</dbReference>
<evidence type="ECO:0000256" key="3">
    <source>
        <dbReference type="ARBA" id="ARBA00006402"/>
    </source>
</evidence>
<keyword evidence="7" id="KW-0808">Transferase</keyword>
<sequence length="768" mass="86568">MNYKHQQIIGFSFMLMLAILFIIIEGFFLQYTLMSERWVMTGILAILLLLSGIGITVWTLRRTTGRLKQVTHVINNVDFDNVQDIPRLQVEGGDEVSNIAEAFNKMSIALEEHNRQVRKTSEQMQDNNWVQTQLAQIGNVYQGINNTPELAEKLLARIVPLMEASYGLFYYVHPDTKGDQFHLEYSYGAHGNMTGTIHEFGPGQGLIGRAAVEQKTQLLTANEDYPIRIQTGFGHIVPRQIVVTPIVFEGRTIAVLELGAAIEFAPRYCQLIEQICVGFGAIISNIEKRMQVDELLRNTRILNQELQAQQEELQSQQEELQVQQEELQATNEQLRERTNFAETKAHELETTRQELELYAEQLKLSSSYKTEFLANMSHELRTPMNSILILSQLVAESTPRDHEDEMPGYGNIIHRSAQDLLALIDDILDLSKVEAGMVEVQRELISIHDIPEVMGYNFNKLAEQKNLQFWTEVDTDAPPTFYTDGKRLQQILKNLLSNAFKFTSEGKISLRIAPAEKVPLPEGYRLPEKMDHMLAISVKDTGIGIAPDKQQVVFEAFRQAEGARTDRDYGGTGLGLSICREFSRLLGGFITVESEVGRGSTFTLYIPSLPEDFAPDSPETALSSPASLPEELDMLKGKKILVVDDDFRNIFALEGALKSKGMNVISAYNGKEALEMLEQGQPDLVLMDIMMPVMDGYVTMENIRRQSQWAELPIIALTAKAMKDDRQRCLQAGASDYLSKPLQMEQLFSMLLVWLSPAASVKGDDYKA</sequence>
<dbReference type="Pfam" id="PF00512">
    <property type="entry name" value="HisKA"/>
    <property type="match status" value="1"/>
</dbReference>
<dbReference type="InterPro" id="IPR001789">
    <property type="entry name" value="Sig_transdc_resp-reg_receiver"/>
</dbReference>
<dbReference type="InterPro" id="IPR005467">
    <property type="entry name" value="His_kinase_dom"/>
</dbReference>
<dbReference type="SMART" id="SM00388">
    <property type="entry name" value="HisKA"/>
    <property type="match status" value="1"/>
</dbReference>
<dbReference type="SUPFAM" id="SSF47384">
    <property type="entry name" value="Homodimeric domain of signal transducing histidine kinase"/>
    <property type="match status" value="1"/>
</dbReference>
<evidence type="ECO:0000256" key="8">
    <source>
        <dbReference type="ARBA" id="ARBA00022741"/>
    </source>
</evidence>
<keyword evidence="12 16" id="KW-0472">Membrane</keyword>
<keyword evidence="11" id="KW-0902">Two-component regulatory system</keyword>
<keyword evidence="8" id="KW-0547">Nucleotide-binding</keyword>
<keyword evidence="5" id="KW-1003">Cell membrane</keyword>
<dbReference type="GO" id="GO:0005524">
    <property type="term" value="F:ATP binding"/>
    <property type="evidence" value="ECO:0007669"/>
    <property type="project" value="UniProtKB-KW"/>
</dbReference>
<reference evidence="21" key="1">
    <citation type="submission" date="2015-10" db="EMBL/GenBank/DDBJ databases">
        <title>Genome of Paenibacillus bovis sp. nov.</title>
        <authorList>
            <person name="Wu Z."/>
            <person name="Gao C."/>
            <person name="Liu Z."/>
            <person name="Zheng H."/>
        </authorList>
    </citation>
    <scope>NUCLEOTIDE SEQUENCE [LARGE SCALE GENOMIC DNA]</scope>
    <source>
        <strain evidence="21">BD3526</strain>
    </source>
</reference>
<proteinExistence type="inferred from homology"/>
<dbReference type="EC" id="2.7.13.3" evidence="4"/>
<accession>A0A172ZCJ4</accession>
<organism evidence="20 21">
    <name type="scientific">Paenibacillus bovis</name>
    <dbReference type="NCBI Taxonomy" id="1616788"/>
    <lineage>
        <taxon>Bacteria</taxon>
        <taxon>Bacillati</taxon>
        <taxon>Bacillota</taxon>
        <taxon>Bacilli</taxon>
        <taxon>Bacillales</taxon>
        <taxon>Paenibacillaceae</taxon>
        <taxon>Paenibacillus</taxon>
    </lineage>
</organism>
<dbReference type="PROSITE" id="PS50885">
    <property type="entry name" value="HAMP"/>
    <property type="match status" value="1"/>
</dbReference>
<dbReference type="GO" id="GO:0000155">
    <property type="term" value="F:phosphorelay sensor kinase activity"/>
    <property type="evidence" value="ECO:0007669"/>
    <property type="project" value="InterPro"/>
</dbReference>
<dbReference type="InterPro" id="IPR029016">
    <property type="entry name" value="GAF-like_dom_sf"/>
</dbReference>
<dbReference type="InterPro" id="IPR004358">
    <property type="entry name" value="Sig_transdc_His_kin-like_C"/>
</dbReference>
<evidence type="ECO:0000256" key="6">
    <source>
        <dbReference type="ARBA" id="ARBA00022553"/>
    </source>
</evidence>
<dbReference type="InterPro" id="IPR036097">
    <property type="entry name" value="HisK_dim/P_sf"/>
</dbReference>
<dbReference type="SUPFAM" id="SSF55874">
    <property type="entry name" value="ATPase domain of HSP90 chaperone/DNA topoisomerase II/histidine kinase"/>
    <property type="match status" value="1"/>
</dbReference>
<evidence type="ECO:0000313" key="20">
    <source>
        <dbReference type="EMBL" id="ANF95366.1"/>
    </source>
</evidence>
<dbReference type="InterPro" id="IPR003660">
    <property type="entry name" value="HAMP_dom"/>
</dbReference>
<keyword evidence="16" id="KW-1133">Transmembrane helix</keyword>
<feature type="coiled-coil region" evidence="15">
    <location>
        <begin position="292"/>
        <end position="365"/>
    </location>
</feature>
<feature type="domain" description="Response regulatory" evidence="18">
    <location>
        <begin position="639"/>
        <end position="755"/>
    </location>
</feature>
<evidence type="ECO:0000256" key="15">
    <source>
        <dbReference type="SAM" id="Coils"/>
    </source>
</evidence>
<dbReference type="Gene3D" id="3.30.565.10">
    <property type="entry name" value="Histidine kinase-like ATPase, C-terminal domain"/>
    <property type="match status" value="1"/>
</dbReference>
<comment type="similarity">
    <text evidence="3">In the N-terminal section; belongs to the phytochrome family.</text>
</comment>
<evidence type="ECO:0000313" key="21">
    <source>
        <dbReference type="Proteomes" id="UP000078148"/>
    </source>
</evidence>
<dbReference type="SUPFAM" id="SSF55781">
    <property type="entry name" value="GAF domain-like"/>
    <property type="match status" value="1"/>
</dbReference>
<evidence type="ECO:0000256" key="4">
    <source>
        <dbReference type="ARBA" id="ARBA00012438"/>
    </source>
</evidence>
<dbReference type="RefSeq" id="WP_060532233.1">
    <property type="nucleotide sequence ID" value="NZ_CP013023.1"/>
</dbReference>
<feature type="transmembrane region" description="Helical" evidence="16">
    <location>
        <begin position="38"/>
        <end position="60"/>
    </location>
</feature>
<keyword evidence="21" id="KW-1185">Reference proteome</keyword>
<evidence type="ECO:0000256" key="12">
    <source>
        <dbReference type="ARBA" id="ARBA00023136"/>
    </source>
</evidence>
<dbReference type="SMART" id="SM00387">
    <property type="entry name" value="HATPase_c"/>
    <property type="match status" value="1"/>
</dbReference>
<comment type="catalytic activity">
    <reaction evidence="1">
        <text>ATP + protein L-histidine = ADP + protein N-phospho-L-histidine.</text>
        <dbReference type="EC" id="2.7.13.3"/>
    </reaction>
</comment>
<dbReference type="InterPro" id="IPR011006">
    <property type="entry name" value="CheY-like_superfamily"/>
</dbReference>
<dbReference type="SUPFAM" id="SSF52172">
    <property type="entry name" value="CheY-like"/>
    <property type="match status" value="1"/>
</dbReference>
<protein>
    <recommendedName>
        <fullName evidence="13">Circadian input-output histidine kinase CikA</fullName>
        <ecNumber evidence="4">2.7.13.3</ecNumber>
    </recommendedName>
</protein>
<gene>
    <name evidence="20" type="ORF">AR543_04605</name>
</gene>
<evidence type="ECO:0000259" key="17">
    <source>
        <dbReference type="PROSITE" id="PS50109"/>
    </source>
</evidence>
<dbReference type="STRING" id="1616788.AR543_04605"/>
<dbReference type="InterPro" id="IPR003661">
    <property type="entry name" value="HisK_dim/P_dom"/>
</dbReference>
<name>A0A172ZCJ4_9BACL</name>
<evidence type="ECO:0000259" key="19">
    <source>
        <dbReference type="PROSITE" id="PS50885"/>
    </source>
</evidence>
<keyword evidence="16" id="KW-0812">Transmembrane</keyword>
<evidence type="ECO:0000256" key="10">
    <source>
        <dbReference type="ARBA" id="ARBA00022840"/>
    </source>
</evidence>
<dbReference type="FunFam" id="3.30.565.10:FF:000010">
    <property type="entry name" value="Sensor histidine kinase RcsC"/>
    <property type="match status" value="1"/>
</dbReference>
<feature type="modified residue" description="4-aspartylphosphate" evidence="14">
    <location>
        <position position="688"/>
    </location>
</feature>
<evidence type="ECO:0000256" key="11">
    <source>
        <dbReference type="ARBA" id="ARBA00023012"/>
    </source>
</evidence>
<dbReference type="PRINTS" id="PR00344">
    <property type="entry name" value="BCTRLSENSOR"/>
</dbReference>
<comment type="subcellular location">
    <subcellularLocation>
        <location evidence="2">Cell membrane</location>
        <topology evidence="2">Multi-pass membrane protein</topology>
    </subcellularLocation>
</comment>
<evidence type="ECO:0000256" key="1">
    <source>
        <dbReference type="ARBA" id="ARBA00000085"/>
    </source>
</evidence>
<evidence type="ECO:0000256" key="7">
    <source>
        <dbReference type="ARBA" id="ARBA00022679"/>
    </source>
</evidence>
<dbReference type="Gene3D" id="3.30.450.40">
    <property type="match status" value="1"/>
</dbReference>
<dbReference type="SMART" id="SM00304">
    <property type="entry name" value="HAMP"/>
    <property type="match status" value="1"/>
</dbReference>
<evidence type="ECO:0000256" key="5">
    <source>
        <dbReference type="ARBA" id="ARBA00022475"/>
    </source>
</evidence>
<evidence type="ECO:0000256" key="14">
    <source>
        <dbReference type="PROSITE-ProRule" id="PRU00169"/>
    </source>
</evidence>
<reference evidence="20 21" key="2">
    <citation type="journal article" date="2016" name="Int. J. Syst. Evol. Microbiol.">
        <title>Paenibacillus bovis sp. nov., isolated from raw yak (Bos grunniens) milk.</title>
        <authorList>
            <person name="Gao C."/>
            <person name="Han J."/>
            <person name="Liu Z."/>
            <person name="Xu X."/>
            <person name="Hang F."/>
            <person name="Wu Z."/>
        </authorList>
    </citation>
    <scope>NUCLEOTIDE SEQUENCE [LARGE SCALE GENOMIC DNA]</scope>
    <source>
        <strain evidence="20 21">BD3526</strain>
    </source>
</reference>
<dbReference type="EMBL" id="CP013023">
    <property type="protein sequence ID" value="ANF95366.1"/>
    <property type="molecule type" value="Genomic_DNA"/>
</dbReference>
<feature type="domain" description="Histidine kinase" evidence="17">
    <location>
        <begin position="375"/>
        <end position="610"/>
    </location>
</feature>